<sequence>MTHNLQNRVVLIRLDRLNNLKSTILETYPSCEIYISVADIRNKQEIDDAIANLPSEFKDIDVLINNAGTAFGFDPLEENSQKDIQATIETNVYGLIYMTQAVLPRMKERNSGDIINIGSISGRRSHGKGDAIYAGSKFAVEGITDKTSISSVVNWKIKDMGLPINSNSNAFQSLIRLLEAQLLKGAVKSEFTLVRSYGNVDFSNTYYSGFEPLVPQDVAECVVFVATRPTNVVVSEIEILPNAQADSQNLVIENHEEYFKTLAEKYHKPGTPLDIQNFPAFWWFHEKAANKSTADHHIRGGYVLWTSYVSVYIFCGNAIPTKP</sequence>
<organism evidence="1 2">
    <name type="scientific">Cetraspora pellucida</name>
    <dbReference type="NCBI Taxonomy" id="1433469"/>
    <lineage>
        <taxon>Eukaryota</taxon>
        <taxon>Fungi</taxon>
        <taxon>Fungi incertae sedis</taxon>
        <taxon>Mucoromycota</taxon>
        <taxon>Glomeromycotina</taxon>
        <taxon>Glomeromycetes</taxon>
        <taxon>Diversisporales</taxon>
        <taxon>Gigasporaceae</taxon>
        <taxon>Cetraspora</taxon>
    </lineage>
</organism>
<evidence type="ECO:0000313" key="2">
    <source>
        <dbReference type="Proteomes" id="UP000789366"/>
    </source>
</evidence>
<protein>
    <submittedName>
        <fullName evidence="1">6716_t:CDS:1</fullName>
    </submittedName>
</protein>
<accession>A0ACA9KFF5</accession>
<proteinExistence type="predicted"/>
<reference evidence="1" key="1">
    <citation type="submission" date="2021-06" db="EMBL/GenBank/DDBJ databases">
        <authorList>
            <person name="Kallberg Y."/>
            <person name="Tangrot J."/>
            <person name="Rosling A."/>
        </authorList>
    </citation>
    <scope>NUCLEOTIDE SEQUENCE</scope>
    <source>
        <strain evidence="1">28 12/20/2015</strain>
    </source>
</reference>
<dbReference type="EMBL" id="CAJVPW010000882">
    <property type="protein sequence ID" value="CAG8468765.1"/>
    <property type="molecule type" value="Genomic_DNA"/>
</dbReference>
<comment type="caution">
    <text evidence="1">The sequence shown here is derived from an EMBL/GenBank/DDBJ whole genome shotgun (WGS) entry which is preliminary data.</text>
</comment>
<name>A0ACA9KFF5_9GLOM</name>
<evidence type="ECO:0000313" key="1">
    <source>
        <dbReference type="EMBL" id="CAG8468765.1"/>
    </source>
</evidence>
<keyword evidence="2" id="KW-1185">Reference proteome</keyword>
<gene>
    <name evidence="1" type="ORF">SPELUC_LOCUS1595</name>
</gene>
<dbReference type="Proteomes" id="UP000789366">
    <property type="component" value="Unassembled WGS sequence"/>
</dbReference>